<evidence type="ECO:0000256" key="4">
    <source>
        <dbReference type="SAM" id="SignalP"/>
    </source>
</evidence>
<dbReference type="PANTHER" id="PTHR31062">
    <property type="entry name" value="XYLOGLUCAN ENDOTRANSGLUCOSYLASE/HYDROLASE PROTEIN 8-RELATED"/>
    <property type="match status" value="1"/>
</dbReference>
<dbReference type="GO" id="GO:0016762">
    <property type="term" value="F:xyloglucan:xyloglucosyl transferase activity"/>
    <property type="evidence" value="ECO:0007669"/>
    <property type="project" value="InterPro"/>
</dbReference>
<evidence type="ECO:0000313" key="6">
    <source>
        <dbReference type="EMBL" id="KZV28417.1"/>
    </source>
</evidence>
<evidence type="ECO:0000313" key="7">
    <source>
        <dbReference type="Proteomes" id="UP000250235"/>
    </source>
</evidence>
<dbReference type="PIRSF" id="PIRSF005604">
    <property type="entry name" value="XET"/>
    <property type="match status" value="1"/>
</dbReference>
<keyword evidence="1 6" id="KW-0378">Hydrolase</keyword>
<dbReference type="SUPFAM" id="SSF49899">
    <property type="entry name" value="Concanavalin A-like lectins/glucanases"/>
    <property type="match status" value="1"/>
</dbReference>
<accession>A0A2Z7B4E9</accession>
<dbReference type="Gene3D" id="2.60.120.200">
    <property type="match status" value="1"/>
</dbReference>
<keyword evidence="4" id="KW-0732">Signal</keyword>
<reference evidence="6 7" key="1">
    <citation type="journal article" date="2015" name="Proc. Natl. Acad. Sci. U.S.A.">
        <title>The resurrection genome of Boea hygrometrica: A blueprint for survival of dehydration.</title>
        <authorList>
            <person name="Xiao L."/>
            <person name="Yang G."/>
            <person name="Zhang L."/>
            <person name="Yang X."/>
            <person name="Zhao S."/>
            <person name="Ji Z."/>
            <person name="Zhou Q."/>
            <person name="Hu M."/>
            <person name="Wang Y."/>
            <person name="Chen M."/>
            <person name="Xu Y."/>
            <person name="Jin H."/>
            <person name="Xiao X."/>
            <person name="Hu G."/>
            <person name="Bao F."/>
            <person name="Hu Y."/>
            <person name="Wan P."/>
            <person name="Li L."/>
            <person name="Deng X."/>
            <person name="Kuang T."/>
            <person name="Xiang C."/>
            <person name="Zhu J.K."/>
            <person name="Oliver M.J."/>
            <person name="He Y."/>
        </authorList>
    </citation>
    <scope>NUCLEOTIDE SEQUENCE [LARGE SCALE GENOMIC DNA]</scope>
    <source>
        <strain evidence="7">cv. XS01</strain>
    </source>
</reference>
<dbReference type="InterPro" id="IPR013320">
    <property type="entry name" value="ConA-like_dom_sf"/>
</dbReference>
<dbReference type="EMBL" id="KV010132">
    <property type="protein sequence ID" value="KZV28417.1"/>
    <property type="molecule type" value="Genomic_DNA"/>
</dbReference>
<dbReference type="PROSITE" id="PS51762">
    <property type="entry name" value="GH16_2"/>
    <property type="match status" value="1"/>
</dbReference>
<dbReference type="Pfam" id="PF00722">
    <property type="entry name" value="Glyco_hydro_16"/>
    <property type="match status" value="1"/>
</dbReference>
<sequence length="276" mass="31396">MNSHAITFVFLSALRVFFAGGSSGNLPIMSFDEGYSHLFGDGNLMVLKDGKSVHISLDKRTGSGFVSQDLYLHGYFSASIKLPADYTAGVVVAFYMSNVDLFEKNHDEIDFEFLGNIRGKDWRIQTNIYGNGSTSRGREERYGLWFDPSEDFHQYSILWTENLIVFYVDNVPIREMKRTQEMGGDFPSKPMSLYATIWDGSSWATNGGNYKVSYKYAPYIAEFSDFILHGCAVNPLELSKCDAAPEHKMIPTGITRRHRVKMENFRKKRLPILILL</sequence>
<keyword evidence="2" id="KW-0326">Glycosidase</keyword>
<feature type="active site" description="Nucleophile" evidence="3">
    <location>
        <position position="108"/>
    </location>
</feature>
<dbReference type="AlphaFoldDB" id="A0A2Z7B4E9"/>
<feature type="active site" description="Proton donor" evidence="3">
    <location>
        <position position="112"/>
    </location>
</feature>
<feature type="domain" description="GH16" evidence="5">
    <location>
        <begin position="21"/>
        <end position="223"/>
    </location>
</feature>
<organism evidence="6 7">
    <name type="scientific">Dorcoceras hygrometricum</name>
    <dbReference type="NCBI Taxonomy" id="472368"/>
    <lineage>
        <taxon>Eukaryota</taxon>
        <taxon>Viridiplantae</taxon>
        <taxon>Streptophyta</taxon>
        <taxon>Embryophyta</taxon>
        <taxon>Tracheophyta</taxon>
        <taxon>Spermatophyta</taxon>
        <taxon>Magnoliopsida</taxon>
        <taxon>eudicotyledons</taxon>
        <taxon>Gunneridae</taxon>
        <taxon>Pentapetalae</taxon>
        <taxon>asterids</taxon>
        <taxon>lamiids</taxon>
        <taxon>Lamiales</taxon>
        <taxon>Gesneriaceae</taxon>
        <taxon>Didymocarpoideae</taxon>
        <taxon>Trichosporeae</taxon>
        <taxon>Loxocarpinae</taxon>
        <taxon>Dorcoceras</taxon>
    </lineage>
</organism>
<dbReference type="Proteomes" id="UP000250235">
    <property type="component" value="Unassembled WGS sequence"/>
</dbReference>
<dbReference type="GO" id="GO:0004553">
    <property type="term" value="F:hydrolase activity, hydrolyzing O-glycosyl compounds"/>
    <property type="evidence" value="ECO:0007669"/>
    <property type="project" value="InterPro"/>
</dbReference>
<dbReference type="OrthoDB" id="4781at2759"/>
<dbReference type="InterPro" id="IPR000757">
    <property type="entry name" value="Beta-glucanase-like"/>
</dbReference>
<proteinExistence type="predicted"/>
<protein>
    <submittedName>
        <fullName evidence="6">Putative xyloglucan endotransglucosylase/hydrolase protein 28-like</fullName>
    </submittedName>
</protein>
<evidence type="ECO:0000256" key="1">
    <source>
        <dbReference type="ARBA" id="ARBA00022801"/>
    </source>
</evidence>
<evidence type="ECO:0000256" key="3">
    <source>
        <dbReference type="PIRSR" id="PIRSR005604-1"/>
    </source>
</evidence>
<dbReference type="InterPro" id="IPR016455">
    <property type="entry name" value="XTH"/>
</dbReference>
<evidence type="ECO:0000256" key="2">
    <source>
        <dbReference type="ARBA" id="ARBA00023295"/>
    </source>
</evidence>
<dbReference type="InterPro" id="IPR044791">
    <property type="entry name" value="Beta-glucanase/XTH"/>
</dbReference>
<evidence type="ECO:0000259" key="5">
    <source>
        <dbReference type="PROSITE" id="PS51762"/>
    </source>
</evidence>
<feature type="signal peptide" evidence="4">
    <location>
        <begin position="1"/>
        <end position="23"/>
    </location>
</feature>
<name>A0A2Z7B4E9_9LAMI</name>
<dbReference type="GO" id="GO:0010411">
    <property type="term" value="P:xyloglucan metabolic process"/>
    <property type="evidence" value="ECO:0007669"/>
    <property type="project" value="InterPro"/>
</dbReference>
<feature type="chain" id="PRO_5016314147" evidence="4">
    <location>
        <begin position="24"/>
        <end position="276"/>
    </location>
</feature>
<keyword evidence="7" id="KW-1185">Reference proteome</keyword>
<dbReference type="GO" id="GO:0042546">
    <property type="term" value="P:cell wall biogenesis"/>
    <property type="evidence" value="ECO:0007669"/>
    <property type="project" value="InterPro"/>
</dbReference>
<gene>
    <name evidence="6" type="ORF">F511_03220</name>
</gene>